<dbReference type="Gene3D" id="2.60.40.2310">
    <property type="match status" value="1"/>
</dbReference>
<feature type="domain" description="Subtilisin-like protease fibronectin type-III" evidence="8">
    <location>
        <begin position="149"/>
        <end position="247"/>
    </location>
</feature>
<keyword evidence="5" id="KW-0378">Hydrolase</keyword>
<dbReference type="Gene3D" id="3.40.50.200">
    <property type="entry name" value="Peptidase S8/S53 domain"/>
    <property type="match status" value="1"/>
</dbReference>
<keyword evidence="10" id="KW-1185">Reference proteome</keyword>
<dbReference type="Pfam" id="PF00082">
    <property type="entry name" value="Peptidase_S8"/>
    <property type="match status" value="1"/>
</dbReference>
<dbReference type="InterPro" id="IPR036852">
    <property type="entry name" value="Peptidase_S8/S53_dom_sf"/>
</dbReference>
<dbReference type="Pfam" id="PF17766">
    <property type="entry name" value="fn3_6"/>
    <property type="match status" value="1"/>
</dbReference>
<protein>
    <submittedName>
        <fullName evidence="9">Uncharacterized protein</fullName>
    </submittedName>
</protein>
<keyword evidence="6" id="KW-0720">Serine protease</keyword>
<evidence type="ECO:0000256" key="6">
    <source>
        <dbReference type="ARBA" id="ARBA00022825"/>
    </source>
</evidence>
<dbReference type="PROSITE" id="PS00138">
    <property type="entry name" value="SUBTILASE_SER"/>
    <property type="match status" value="1"/>
</dbReference>
<proteinExistence type="inferred from homology"/>
<evidence type="ECO:0000256" key="1">
    <source>
        <dbReference type="ARBA" id="ARBA00004613"/>
    </source>
</evidence>
<evidence type="ECO:0000313" key="9">
    <source>
        <dbReference type="EMBL" id="MED6126407.1"/>
    </source>
</evidence>
<dbReference type="Proteomes" id="UP001341840">
    <property type="component" value="Unassembled WGS sequence"/>
</dbReference>
<comment type="subcellular location">
    <subcellularLocation>
        <location evidence="1">Secreted</location>
    </subcellularLocation>
</comment>
<evidence type="ECO:0000256" key="2">
    <source>
        <dbReference type="ARBA" id="ARBA00011073"/>
    </source>
</evidence>
<keyword evidence="4" id="KW-0732">Signal</keyword>
<name>A0ABU6RR04_9FABA</name>
<evidence type="ECO:0000256" key="4">
    <source>
        <dbReference type="ARBA" id="ARBA00022729"/>
    </source>
</evidence>
<evidence type="ECO:0000259" key="7">
    <source>
        <dbReference type="Pfam" id="PF00082"/>
    </source>
</evidence>
<evidence type="ECO:0000313" key="10">
    <source>
        <dbReference type="Proteomes" id="UP001341840"/>
    </source>
</evidence>
<sequence>MQPDIAAPGVNILASYTLRKSITGLKGDTQFSEFTLMSGTSMSCPHVAGVAAYVKSFHPDWTPAAIRSAIITTAKPMSKRVDKEAELAFGAGQVNPTKAVNPGLVYDMDDLGYIQFLCHEGYNGSALSVLVGHPINCTSLVPGLGHDAINYPTIQFNVKKDKETTLGVFRRRVTNVGSAPTIFNATITAPKGVEITVKPTSLVFSKTMQTRSFKVVVKAKTMPSMNVVSGSLVWRSPRYIVRSPIVVYSP</sequence>
<dbReference type="InterPro" id="IPR041469">
    <property type="entry name" value="Subtilisin-like_FN3"/>
</dbReference>
<dbReference type="InterPro" id="IPR045051">
    <property type="entry name" value="SBT"/>
</dbReference>
<dbReference type="PANTHER" id="PTHR10795">
    <property type="entry name" value="PROPROTEIN CONVERTASE SUBTILISIN/KEXIN"/>
    <property type="match status" value="1"/>
</dbReference>
<gene>
    <name evidence="9" type="ORF">PIB30_078117</name>
</gene>
<keyword evidence="3" id="KW-0645">Protease</keyword>
<feature type="domain" description="Peptidase S8/S53" evidence="7">
    <location>
        <begin position="2"/>
        <end position="92"/>
    </location>
</feature>
<reference evidence="9 10" key="1">
    <citation type="journal article" date="2023" name="Plants (Basel)">
        <title>Bridging the Gap: Combining Genomics and Transcriptomics Approaches to Understand Stylosanthes scabra, an Orphan Legume from the Brazilian Caatinga.</title>
        <authorList>
            <person name="Ferreira-Neto J.R.C."/>
            <person name="da Silva M.D."/>
            <person name="Binneck E."/>
            <person name="de Melo N.F."/>
            <person name="da Silva R.H."/>
            <person name="de Melo A.L.T.M."/>
            <person name="Pandolfi V."/>
            <person name="Bustamante F.O."/>
            <person name="Brasileiro-Vidal A.C."/>
            <person name="Benko-Iseppon A.M."/>
        </authorList>
    </citation>
    <scope>NUCLEOTIDE SEQUENCE [LARGE SCALE GENOMIC DNA]</scope>
    <source>
        <tissue evidence="9">Leaves</tissue>
    </source>
</reference>
<accession>A0ABU6RR04</accession>
<comment type="caution">
    <text evidence="9">The sequence shown here is derived from an EMBL/GenBank/DDBJ whole genome shotgun (WGS) entry which is preliminary data.</text>
</comment>
<dbReference type="InterPro" id="IPR023828">
    <property type="entry name" value="Peptidase_S8_Ser-AS"/>
</dbReference>
<organism evidence="9 10">
    <name type="scientific">Stylosanthes scabra</name>
    <dbReference type="NCBI Taxonomy" id="79078"/>
    <lineage>
        <taxon>Eukaryota</taxon>
        <taxon>Viridiplantae</taxon>
        <taxon>Streptophyta</taxon>
        <taxon>Embryophyta</taxon>
        <taxon>Tracheophyta</taxon>
        <taxon>Spermatophyta</taxon>
        <taxon>Magnoliopsida</taxon>
        <taxon>eudicotyledons</taxon>
        <taxon>Gunneridae</taxon>
        <taxon>Pentapetalae</taxon>
        <taxon>rosids</taxon>
        <taxon>fabids</taxon>
        <taxon>Fabales</taxon>
        <taxon>Fabaceae</taxon>
        <taxon>Papilionoideae</taxon>
        <taxon>50 kb inversion clade</taxon>
        <taxon>dalbergioids sensu lato</taxon>
        <taxon>Dalbergieae</taxon>
        <taxon>Pterocarpus clade</taxon>
        <taxon>Stylosanthes</taxon>
    </lineage>
</organism>
<evidence type="ECO:0000256" key="5">
    <source>
        <dbReference type="ARBA" id="ARBA00022801"/>
    </source>
</evidence>
<evidence type="ECO:0000256" key="3">
    <source>
        <dbReference type="ARBA" id="ARBA00022670"/>
    </source>
</evidence>
<evidence type="ECO:0000259" key="8">
    <source>
        <dbReference type="Pfam" id="PF17766"/>
    </source>
</evidence>
<dbReference type="EMBL" id="JASCZI010031278">
    <property type="protein sequence ID" value="MED6126407.1"/>
    <property type="molecule type" value="Genomic_DNA"/>
</dbReference>
<dbReference type="SUPFAM" id="SSF52743">
    <property type="entry name" value="Subtilisin-like"/>
    <property type="match status" value="1"/>
</dbReference>
<dbReference type="InterPro" id="IPR000209">
    <property type="entry name" value="Peptidase_S8/S53_dom"/>
</dbReference>
<comment type="similarity">
    <text evidence="2">Belongs to the peptidase S8 family.</text>
</comment>